<evidence type="ECO:0000313" key="2">
    <source>
        <dbReference type="Proteomes" id="UP000232806"/>
    </source>
</evidence>
<proteinExistence type="predicted"/>
<evidence type="ECO:0000313" key="1">
    <source>
        <dbReference type="EMBL" id="AUB55810.1"/>
    </source>
</evidence>
<dbReference type="Pfam" id="PF13196">
    <property type="entry name" value="DUF4012"/>
    <property type="match status" value="1"/>
</dbReference>
<dbReference type="EMBL" id="CP017766">
    <property type="protein sequence ID" value="AUB55810.1"/>
    <property type="molecule type" value="Genomic_DNA"/>
</dbReference>
<name>A0A2H4VCL9_9EURY</name>
<dbReference type="AlphaFoldDB" id="A0A2H4VCL9"/>
<accession>A0A2H4VCL9</accession>
<dbReference type="RefSeq" id="WP_100905789.1">
    <property type="nucleotide sequence ID" value="NZ_CP017766.1"/>
</dbReference>
<sequence length="235" mass="25536">MSKKLIALIILIILVAGAGLVISHFYSQGKEKFEGNFNVLLLCVDTSEQRPGVGAVDMAFVVNVNQGKMTNMTPVYPGGLAHPTLSPTADMRSNGVDKFYLHDSLWTTDVEKGSKIAQETVEYHTGLKTDLVVIVTPESIDAIIKAIGPIYVKGQGYVTGNSVEFLREEQDSGGMSRGSAVQSLMEGIKTAIQDPNNRKALMETVSAQYSQGNIYVIPSNVLQEFLVYEGINTLF</sequence>
<evidence type="ECO:0008006" key="3">
    <source>
        <dbReference type="Google" id="ProtNLM"/>
    </source>
</evidence>
<reference evidence="1 2" key="1">
    <citation type="submission" date="2016-10" db="EMBL/GenBank/DDBJ databases">
        <title>Comparative genomics between deep and shallow subseafloor isolates.</title>
        <authorList>
            <person name="Ishii S."/>
            <person name="Miller J.R."/>
            <person name="Sutton G."/>
            <person name="Suzuki S."/>
            <person name="Methe B."/>
            <person name="Inagaki F."/>
            <person name="Imachi H."/>
        </authorList>
    </citation>
    <scope>NUCLEOTIDE SEQUENCE [LARGE SCALE GENOMIC DNA]</scope>
    <source>
        <strain evidence="1 2">MO-MB1</strain>
    </source>
</reference>
<dbReference type="Proteomes" id="UP000232806">
    <property type="component" value="Chromosome"/>
</dbReference>
<dbReference type="GeneID" id="35121375"/>
<dbReference type="InterPro" id="IPR025101">
    <property type="entry name" value="DUF4012"/>
</dbReference>
<protein>
    <recommendedName>
        <fullName evidence="3">DUF4012 domain-containing protein</fullName>
    </recommendedName>
</protein>
<organism evidence="1 2">
    <name type="scientific">Methanobacterium subterraneum</name>
    <dbReference type="NCBI Taxonomy" id="59277"/>
    <lineage>
        <taxon>Archaea</taxon>
        <taxon>Methanobacteriati</taxon>
        <taxon>Methanobacteriota</taxon>
        <taxon>Methanomada group</taxon>
        <taxon>Methanobacteria</taxon>
        <taxon>Methanobacteriales</taxon>
        <taxon>Methanobacteriaceae</taxon>
        <taxon>Methanobacterium</taxon>
    </lineage>
</organism>
<gene>
    <name evidence="1" type="ORF">BK007_07225</name>
</gene>
<dbReference type="OrthoDB" id="80541at2157"/>